<keyword evidence="2" id="KW-1185">Reference proteome</keyword>
<sequence>MDYSIVLCTLFCILVPFSNLCCYLHILFTGYVLVPHCLAVAEASALKSRQVLRSPHLEVSHTHQ</sequence>
<reference evidence="1" key="1">
    <citation type="submission" date="2020-11" db="EMBL/GenBank/DDBJ databases">
        <authorList>
            <consortium name="DOE Joint Genome Institute"/>
            <person name="Ahrendt S."/>
            <person name="Riley R."/>
            <person name="Andreopoulos W."/>
            <person name="Labutti K."/>
            <person name="Pangilinan J."/>
            <person name="Ruiz-Duenas F.J."/>
            <person name="Barrasa J.M."/>
            <person name="Sanchez-Garcia M."/>
            <person name="Camarero S."/>
            <person name="Miyauchi S."/>
            <person name="Serrano A."/>
            <person name="Linde D."/>
            <person name="Babiker R."/>
            <person name="Drula E."/>
            <person name="Ayuso-Fernandez I."/>
            <person name="Pacheco R."/>
            <person name="Padilla G."/>
            <person name="Ferreira P."/>
            <person name="Barriuso J."/>
            <person name="Kellner H."/>
            <person name="Castanera R."/>
            <person name="Alfaro M."/>
            <person name="Ramirez L."/>
            <person name="Pisabarro A.G."/>
            <person name="Kuo A."/>
            <person name="Tritt A."/>
            <person name="Lipzen A."/>
            <person name="He G."/>
            <person name="Yan M."/>
            <person name="Ng V."/>
            <person name="Cullen D."/>
            <person name="Martin F."/>
            <person name="Rosso M.-N."/>
            <person name="Henrissat B."/>
            <person name="Hibbett D."/>
            <person name="Martinez A.T."/>
            <person name="Grigoriev I.V."/>
        </authorList>
    </citation>
    <scope>NUCLEOTIDE SEQUENCE</scope>
    <source>
        <strain evidence="1">CBS 506.95</strain>
    </source>
</reference>
<evidence type="ECO:0000313" key="2">
    <source>
        <dbReference type="Proteomes" id="UP000807306"/>
    </source>
</evidence>
<protein>
    <submittedName>
        <fullName evidence="1">Uncharacterized protein</fullName>
    </submittedName>
</protein>
<evidence type="ECO:0000313" key="1">
    <source>
        <dbReference type="EMBL" id="KAF9535445.1"/>
    </source>
</evidence>
<gene>
    <name evidence="1" type="ORF">CPB83DRAFT_12376</name>
</gene>
<name>A0A9P6JX45_9AGAR</name>
<comment type="caution">
    <text evidence="1">The sequence shown here is derived from an EMBL/GenBank/DDBJ whole genome shotgun (WGS) entry which is preliminary data.</text>
</comment>
<accession>A0A9P6JX45</accession>
<dbReference type="Proteomes" id="UP000807306">
    <property type="component" value="Unassembled WGS sequence"/>
</dbReference>
<dbReference type="AlphaFoldDB" id="A0A9P6JX45"/>
<dbReference type="EMBL" id="MU157824">
    <property type="protein sequence ID" value="KAF9535445.1"/>
    <property type="molecule type" value="Genomic_DNA"/>
</dbReference>
<proteinExistence type="predicted"/>
<organism evidence="1 2">
    <name type="scientific">Crepidotus variabilis</name>
    <dbReference type="NCBI Taxonomy" id="179855"/>
    <lineage>
        <taxon>Eukaryota</taxon>
        <taxon>Fungi</taxon>
        <taxon>Dikarya</taxon>
        <taxon>Basidiomycota</taxon>
        <taxon>Agaricomycotina</taxon>
        <taxon>Agaricomycetes</taxon>
        <taxon>Agaricomycetidae</taxon>
        <taxon>Agaricales</taxon>
        <taxon>Agaricineae</taxon>
        <taxon>Crepidotaceae</taxon>
        <taxon>Crepidotus</taxon>
    </lineage>
</organism>